<organism evidence="4">
    <name type="scientific">freshwater metagenome</name>
    <dbReference type="NCBI Taxonomy" id="449393"/>
    <lineage>
        <taxon>unclassified sequences</taxon>
        <taxon>metagenomes</taxon>
        <taxon>ecological metagenomes</taxon>
    </lineage>
</organism>
<sequence>MEKRIRILGLVMMLLFGAVLIQAANVQFFRSHALATSPNNPRNVVARLSLSRGEILAADGSVMAQSNPTPNGVYKYQRVYPYGSLMGQITGFDSPIYGTWGIEAYYNSDLMSHQQPATSISQLLAPTTSTDSVTLTIQPALQLLAQQQLAGRNGAIVALNPTNGEIQAMYSNPTYDPTPLVSPSSATEKFAWNAYQVKDADGFAPLTSLAYQRTFPPGSTFKVVTSSAAFEARPDLAAKSYPAVSSVAIPQTNLPLQNFGGGTCGGNVSIMLPPSCDTGFALLGLDLGATTLWQQATLFGWDSKPPLDIPGVAASNFPTPAQLQHNLPFLAYGAIGQGDVSATALQNAMLAAAIANNGTVMAPDLLKEIRDQQGNLIQKYAGKIWKVATSPDTASKISLLMQKVVSEGTASGIFNPNLKVAAKTGTAQTSATNVNLKTDDWMIAFAPADHPVIAIAVVFPNQALSATGAEIAGPVMNCMIEGALAAAAGLPVSNTSSTCASK</sequence>
<feature type="domain" description="Penicillin-binding protein transpeptidase" evidence="1">
    <location>
        <begin position="154"/>
        <end position="478"/>
    </location>
</feature>
<proteinExistence type="predicted"/>
<dbReference type="GO" id="GO:0005886">
    <property type="term" value="C:plasma membrane"/>
    <property type="evidence" value="ECO:0007669"/>
    <property type="project" value="TreeGrafter"/>
</dbReference>
<dbReference type="Gene3D" id="3.40.710.10">
    <property type="entry name" value="DD-peptidase/beta-lactamase superfamily"/>
    <property type="match status" value="1"/>
</dbReference>
<dbReference type="InterPro" id="IPR001460">
    <property type="entry name" value="PCN-bd_Tpept"/>
</dbReference>
<dbReference type="PANTHER" id="PTHR30627:SF24">
    <property type="entry name" value="PENICILLIN-BINDING PROTEIN 4B"/>
    <property type="match status" value="1"/>
</dbReference>
<dbReference type="EMBL" id="CAFBLT010000001">
    <property type="protein sequence ID" value="CAB4873235.1"/>
    <property type="molecule type" value="Genomic_DNA"/>
</dbReference>
<protein>
    <submittedName>
        <fullName evidence="4">Unannotated protein</fullName>
    </submittedName>
</protein>
<dbReference type="GO" id="GO:0071555">
    <property type="term" value="P:cell wall organization"/>
    <property type="evidence" value="ECO:0007669"/>
    <property type="project" value="TreeGrafter"/>
</dbReference>
<dbReference type="InterPro" id="IPR036138">
    <property type="entry name" value="PBP_dimer_sf"/>
</dbReference>
<reference evidence="4" key="1">
    <citation type="submission" date="2020-05" db="EMBL/GenBank/DDBJ databases">
        <authorList>
            <person name="Chiriac C."/>
            <person name="Salcher M."/>
            <person name="Ghai R."/>
            <person name="Kavagutti S V."/>
        </authorList>
    </citation>
    <scope>NUCLEOTIDE SEQUENCE</scope>
</reference>
<dbReference type="InterPro" id="IPR054120">
    <property type="entry name" value="PBPA_dimer"/>
</dbReference>
<dbReference type="EMBL" id="CAFBPM010000001">
    <property type="protein sequence ID" value="CAB5007937.1"/>
    <property type="molecule type" value="Genomic_DNA"/>
</dbReference>
<evidence type="ECO:0000259" key="2">
    <source>
        <dbReference type="Pfam" id="PF21922"/>
    </source>
</evidence>
<dbReference type="AlphaFoldDB" id="A0A6J7PRB4"/>
<evidence type="ECO:0000313" key="3">
    <source>
        <dbReference type="EMBL" id="CAB4873235.1"/>
    </source>
</evidence>
<dbReference type="GO" id="GO:0008658">
    <property type="term" value="F:penicillin binding"/>
    <property type="evidence" value="ECO:0007669"/>
    <property type="project" value="InterPro"/>
</dbReference>
<evidence type="ECO:0000259" key="1">
    <source>
        <dbReference type="Pfam" id="PF00905"/>
    </source>
</evidence>
<dbReference type="Pfam" id="PF00905">
    <property type="entry name" value="Transpeptidase"/>
    <property type="match status" value="1"/>
</dbReference>
<evidence type="ECO:0000313" key="4">
    <source>
        <dbReference type="EMBL" id="CAB5007937.1"/>
    </source>
</evidence>
<accession>A0A6J7PRB4</accession>
<gene>
    <name evidence="3" type="ORF">UFOPK3427_00947</name>
    <name evidence="4" type="ORF">UFOPK4112_00138</name>
</gene>
<dbReference type="PANTHER" id="PTHR30627">
    <property type="entry name" value="PEPTIDOGLYCAN D,D-TRANSPEPTIDASE"/>
    <property type="match status" value="1"/>
</dbReference>
<dbReference type="InterPro" id="IPR012338">
    <property type="entry name" value="Beta-lactam/transpept-like"/>
</dbReference>
<dbReference type="SUPFAM" id="SSF56601">
    <property type="entry name" value="beta-lactamase/transpeptidase-like"/>
    <property type="match status" value="1"/>
</dbReference>
<dbReference type="Gene3D" id="3.90.1310.10">
    <property type="entry name" value="Penicillin-binding protein 2a (Domain 2)"/>
    <property type="match status" value="1"/>
</dbReference>
<dbReference type="SUPFAM" id="SSF56519">
    <property type="entry name" value="Penicillin binding protein dimerisation domain"/>
    <property type="match status" value="1"/>
</dbReference>
<dbReference type="Pfam" id="PF21922">
    <property type="entry name" value="PBP_dimer_2"/>
    <property type="match status" value="1"/>
</dbReference>
<feature type="domain" description="Penicillin binding protein A dimerisation" evidence="2">
    <location>
        <begin position="52"/>
        <end position="124"/>
    </location>
</feature>
<dbReference type="InterPro" id="IPR050515">
    <property type="entry name" value="Beta-lactam/transpept"/>
</dbReference>
<name>A0A6J7PRB4_9ZZZZ</name>